<dbReference type="InterPro" id="IPR015943">
    <property type="entry name" value="WD40/YVTN_repeat-like_dom_sf"/>
</dbReference>
<evidence type="ECO:0000313" key="3">
    <source>
        <dbReference type="Proteomes" id="UP001500466"/>
    </source>
</evidence>
<keyword evidence="3" id="KW-1185">Reference proteome</keyword>
<dbReference type="PANTHER" id="PTHR34512">
    <property type="entry name" value="CELL SURFACE PROTEIN"/>
    <property type="match status" value="1"/>
</dbReference>
<dbReference type="Gene3D" id="2.130.10.10">
    <property type="entry name" value="YVTN repeat-like/Quinoprotein amine dehydrogenase"/>
    <property type="match status" value="1"/>
</dbReference>
<dbReference type="SMART" id="SM00564">
    <property type="entry name" value="PQQ"/>
    <property type="match status" value="6"/>
</dbReference>
<dbReference type="SUPFAM" id="SSF50998">
    <property type="entry name" value="Quinoprotein alcohol dehydrogenase-like"/>
    <property type="match status" value="1"/>
</dbReference>
<protein>
    <recommendedName>
        <fullName evidence="1">Pyrrolo-quinoline quinone repeat domain-containing protein</fullName>
    </recommendedName>
</protein>
<sequence>MGVGCGGSGQRAEKRPLAWSVRPLNGDIHWSQEMVACDGAFVVVGTTPDASSLYALDAGTGAVRWRVQAPLVLEALAAADGVVVAGGGGRAGALWVCVDVKTGAERWRSTSVGFGVPTVGDGNAYIYADEADGTQRIHALGLADGRERWSAAGSFGYHTASSNGAVYAITDDKRATAVAADTGAKLWAADRGASPRSRIITSADGRTLYSMASDGGSVLAYDTASGRTRWTAPTRALGVASMAAVGPSLTVMTTRGVLILDAATGTRRAEVETADRPGDQTLFSAHGLVYAYTGDAGSVGAESHGRLEAIDPVACASRWNVNTRTCAASSLCATADTVCAATKDSVLDAYTPDTGRLRWTADLPDDASVMSNAPRVYTDGKICTAGDRVYAFSA</sequence>
<proteinExistence type="predicted"/>
<dbReference type="Pfam" id="PF13360">
    <property type="entry name" value="PQQ_2"/>
    <property type="match status" value="2"/>
</dbReference>
<evidence type="ECO:0000313" key="2">
    <source>
        <dbReference type="EMBL" id="GAA4990043.1"/>
    </source>
</evidence>
<accession>A0ABP9I6R9</accession>
<feature type="domain" description="Pyrrolo-quinoline quinone repeat" evidence="1">
    <location>
        <begin position="96"/>
        <end position="235"/>
    </location>
</feature>
<dbReference type="PANTHER" id="PTHR34512:SF30">
    <property type="entry name" value="OUTER MEMBRANE PROTEIN ASSEMBLY FACTOR BAMB"/>
    <property type="match status" value="1"/>
</dbReference>
<reference evidence="3" key="1">
    <citation type="journal article" date="2019" name="Int. J. Syst. Evol. Microbiol.">
        <title>The Global Catalogue of Microorganisms (GCM) 10K type strain sequencing project: providing services to taxonomists for standard genome sequencing and annotation.</title>
        <authorList>
            <consortium name="The Broad Institute Genomics Platform"/>
            <consortium name="The Broad Institute Genome Sequencing Center for Infectious Disease"/>
            <person name="Wu L."/>
            <person name="Ma J."/>
        </authorList>
    </citation>
    <scope>NUCLEOTIDE SEQUENCE [LARGE SCALE GENOMIC DNA]</scope>
    <source>
        <strain evidence="3">JCM 17986</strain>
    </source>
</reference>
<dbReference type="InterPro" id="IPR018391">
    <property type="entry name" value="PQQ_b-propeller_rpt"/>
</dbReference>
<dbReference type="Proteomes" id="UP001500466">
    <property type="component" value="Unassembled WGS sequence"/>
</dbReference>
<feature type="domain" description="Pyrrolo-quinoline quinone repeat" evidence="1">
    <location>
        <begin position="25"/>
        <end position="86"/>
    </location>
</feature>
<dbReference type="InterPro" id="IPR002372">
    <property type="entry name" value="PQQ_rpt_dom"/>
</dbReference>
<organism evidence="2 3">
    <name type="scientific">Yinghuangia aomiensis</name>
    <dbReference type="NCBI Taxonomy" id="676205"/>
    <lineage>
        <taxon>Bacteria</taxon>
        <taxon>Bacillati</taxon>
        <taxon>Actinomycetota</taxon>
        <taxon>Actinomycetes</taxon>
        <taxon>Kitasatosporales</taxon>
        <taxon>Streptomycetaceae</taxon>
        <taxon>Yinghuangia</taxon>
    </lineage>
</organism>
<dbReference type="InterPro" id="IPR011047">
    <property type="entry name" value="Quinoprotein_ADH-like_sf"/>
</dbReference>
<evidence type="ECO:0000259" key="1">
    <source>
        <dbReference type="Pfam" id="PF13360"/>
    </source>
</evidence>
<comment type="caution">
    <text evidence="2">The sequence shown here is derived from an EMBL/GenBank/DDBJ whole genome shotgun (WGS) entry which is preliminary data.</text>
</comment>
<gene>
    <name evidence="2" type="ORF">GCM10023205_71640</name>
</gene>
<dbReference type="Gene3D" id="2.40.128.630">
    <property type="match status" value="1"/>
</dbReference>
<name>A0ABP9I6R9_9ACTN</name>
<dbReference type="Gene3D" id="2.140.10.10">
    <property type="entry name" value="Quinoprotein alcohol dehydrogenase-like superfamily"/>
    <property type="match status" value="1"/>
</dbReference>
<dbReference type="EMBL" id="BAABHS010000038">
    <property type="protein sequence ID" value="GAA4990043.1"/>
    <property type="molecule type" value="Genomic_DNA"/>
</dbReference>